<dbReference type="OrthoDB" id="2985014at2759"/>
<dbReference type="GO" id="GO:0022857">
    <property type="term" value="F:transmembrane transporter activity"/>
    <property type="evidence" value="ECO:0007669"/>
    <property type="project" value="TreeGrafter"/>
</dbReference>
<feature type="transmembrane region" description="Helical" evidence="6">
    <location>
        <begin position="159"/>
        <end position="180"/>
    </location>
</feature>
<evidence type="ECO:0000256" key="5">
    <source>
        <dbReference type="ARBA" id="ARBA00023136"/>
    </source>
</evidence>
<evidence type="ECO:0000256" key="2">
    <source>
        <dbReference type="ARBA" id="ARBA00022448"/>
    </source>
</evidence>
<dbReference type="EMBL" id="MNAD01001602">
    <property type="protein sequence ID" value="OJT03637.1"/>
    <property type="molecule type" value="Genomic_DNA"/>
</dbReference>
<dbReference type="SUPFAM" id="SSF103473">
    <property type="entry name" value="MFS general substrate transporter"/>
    <property type="match status" value="1"/>
</dbReference>
<dbReference type="AlphaFoldDB" id="A0A1M2V7W9"/>
<protein>
    <submittedName>
        <fullName evidence="7">High-affinity nicotinic acid transporter</fullName>
    </submittedName>
</protein>
<feature type="transmembrane region" description="Helical" evidence="6">
    <location>
        <begin position="224"/>
        <end position="248"/>
    </location>
</feature>
<keyword evidence="4 6" id="KW-1133">Transmembrane helix</keyword>
<dbReference type="Gene3D" id="1.20.1250.20">
    <property type="entry name" value="MFS general substrate transporter like domains"/>
    <property type="match status" value="1"/>
</dbReference>
<organism evidence="7 8">
    <name type="scientific">Trametes pubescens</name>
    <name type="common">White-rot fungus</name>
    <dbReference type="NCBI Taxonomy" id="154538"/>
    <lineage>
        <taxon>Eukaryota</taxon>
        <taxon>Fungi</taxon>
        <taxon>Dikarya</taxon>
        <taxon>Basidiomycota</taxon>
        <taxon>Agaricomycotina</taxon>
        <taxon>Agaricomycetes</taxon>
        <taxon>Polyporales</taxon>
        <taxon>Polyporaceae</taxon>
        <taxon>Trametes</taxon>
    </lineage>
</organism>
<feature type="transmembrane region" description="Helical" evidence="6">
    <location>
        <begin position="260"/>
        <end position="278"/>
    </location>
</feature>
<gene>
    <name evidence="7" type="ORF">TRAPUB_5665</name>
</gene>
<evidence type="ECO:0000313" key="7">
    <source>
        <dbReference type="EMBL" id="OJT03637.1"/>
    </source>
</evidence>
<comment type="caution">
    <text evidence="7">The sequence shown here is derived from an EMBL/GenBank/DDBJ whole genome shotgun (WGS) entry which is preliminary data.</text>
</comment>
<sequence>MSQLAHESRPESIAKGDIEAMEEKVSSEATDITYPVAEELSAPPTLTAEEERRLWRKIDLRLLPILIIMYLVASIDRSNIGNAKLQGLLTQLNLTGDQYNVALLAWGIIAITMWYPRHMVQYRVGLFWGGATFAGAFSGLLAFAISFMSGTAGLLGWSWIFIIEGLITIVVAVAAFFILVDFPDTAMFLTPEERAYVVHRKKYDNSSVGEEEHFEMRQLWETLFNWKVIVCCLINASVITPAAAVVAWSKWSDIHQKRSPSILAGLLFCLVGFAINAADTPIGVRYFGTFLVVTGGYAGFPGNVSWMGNNTVGHYRRAIAIGMQVMFANAGGAIASNIYRVQDAPRYLLGHAVELGFVGMGLTLLPIMVFTYSRANAQRDAAQRDMEVRGVKIEYSTEELRKMGNQAPDFRYTL</sequence>
<evidence type="ECO:0000256" key="4">
    <source>
        <dbReference type="ARBA" id="ARBA00022989"/>
    </source>
</evidence>
<feature type="transmembrane region" description="Helical" evidence="6">
    <location>
        <begin position="318"/>
        <end position="339"/>
    </location>
</feature>
<feature type="transmembrane region" description="Helical" evidence="6">
    <location>
        <begin position="284"/>
        <end position="306"/>
    </location>
</feature>
<dbReference type="PANTHER" id="PTHR43791:SF46">
    <property type="entry name" value="MAJOR FACILITATOR SUPERFAMILY (MFS) PROFILE DOMAIN-CONTAINING PROTEIN-RELATED"/>
    <property type="match status" value="1"/>
</dbReference>
<feature type="transmembrane region" description="Helical" evidence="6">
    <location>
        <begin position="60"/>
        <end position="78"/>
    </location>
</feature>
<feature type="transmembrane region" description="Helical" evidence="6">
    <location>
        <begin position="99"/>
        <end position="115"/>
    </location>
</feature>
<accession>A0A1M2V7W9</accession>
<evidence type="ECO:0000256" key="1">
    <source>
        <dbReference type="ARBA" id="ARBA00004141"/>
    </source>
</evidence>
<dbReference type="OMA" id="MWYPRHM"/>
<keyword evidence="8" id="KW-1185">Reference proteome</keyword>
<dbReference type="InterPro" id="IPR036259">
    <property type="entry name" value="MFS_trans_sf"/>
</dbReference>
<evidence type="ECO:0000256" key="6">
    <source>
        <dbReference type="SAM" id="Phobius"/>
    </source>
</evidence>
<dbReference type="GO" id="GO:0016020">
    <property type="term" value="C:membrane"/>
    <property type="evidence" value="ECO:0007669"/>
    <property type="project" value="UniProtKB-SubCell"/>
</dbReference>
<dbReference type="Proteomes" id="UP000184267">
    <property type="component" value="Unassembled WGS sequence"/>
</dbReference>
<dbReference type="PANTHER" id="PTHR43791">
    <property type="entry name" value="PERMEASE-RELATED"/>
    <property type="match status" value="1"/>
</dbReference>
<feature type="transmembrane region" description="Helical" evidence="6">
    <location>
        <begin position="351"/>
        <end position="372"/>
    </location>
</feature>
<evidence type="ECO:0000256" key="3">
    <source>
        <dbReference type="ARBA" id="ARBA00022692"/>
    </source>
</evidence>
<keyword evidence="5 6" id="KW-0472">Membrane</keyword>
<proteinExistence type="predicted"/>
<evidence type="ECO:0000313" key="8">
    <source>
        <dbReference type="Proteomes" id="UP000184267"/>
    </source>
</evidence>
<name>A0A1M2V7W9_TRAPU</name>
<keyword evidence="2" id="KW-0813">Transport</keyword>
<feature type="transmembrane region" description="Helical" evidence="6">
    <location>
        <begin position="127"/>
        <end position="147"/>
    </location>
</feature>
<reference evidence="7 8" key="1">
    <citation type="submission" date="2016-10" db="EMBL/GenBank/DDBJ databases">
        <title>Genome sequence of the basidiomycete white-rot fungus Trametes pubescens.</title>
        <authorList>
            <person name="Makela M.R."/>
            <person name="Granchi Z."/>
            <person name="Peng M."/>
            <person name="De Vries R.P."/>
            <person name="Grigoriev I."/>
            <person name="Riley R."/>
            <person name="Hilden K."/>
        </authorList>
    </citation>
    <scope>NUCLEOTIDE SEQUENCE [LARGE SCALE GENOMIC DNA]</scope>
    <source>
        <strain evidence="7 8">FBCC735</strain>
    </source>
</reference>
<comment type="subcellular location">
    <subcellularLocation>
        <location evidence="1">Membrane</location>
        <topology evidence="1">Multi-pass membrane protein</topology>
    </subcellularLocation>
</comment>
<keyword evidence="3 6" id="KW-0812">Transmembrane</keyword>